<evidence type="ECO:0000313" key="1">
    <source>
        <dbReference type="EMBL" id="GAA5102799.1"/>
    </source>
</evidence>
<dbReference type="EMBL" id="BAABKE010000007">
    <property type="protein sequence ID" value="GAA5102799.1"/>
    <property type="molecule type" value="Genomic_DNA"/>
</dbReference>
<organism evidence="1 2">
    <name type="scientific">Wohlfahrtiimonas larvae</name>
    <dbReference type="NCBI Taxonomy" id="1157986"/>
    <lineage>
        <taxon>Bacteria</taxon>
        <taxon>Pseudomonadati</taxon>
        <taxon>Pseudomonadota</taxon>
        <taxon>Gammaproteobacteria</taxon>
        <taxon>Cardiobacteriales</taxon>
        <taxon>Ignatzschineriaceae</taxon>
        <taxon>Wohlfahrtiimonas</taxon>
    </lineage>
</organism>
<evidence type="ECO:0000313" key="2">
    <source>
        <dbReference type="Proteomes" id="UP001500631"/>
    </source>
</evidence>
<comment type="caution">
    <text evidence="1">The sequence shown here is derived from an EMBL/GenBank/DDBJ whole genome shotgun (WGS) entry which is preliminary data.</text>
</comment>
<reference evidence="2" key="1">
    <citation type="journal article" date="2019" name="Int. J. Syst. Evol. Microbiol.">
        <title>The Global Catalogue of Microorganisms (GCM) 10K type strain sequencing project: providing services to taxonomists for standard genome sequencing and annotation.</title>
        <authorList>
            <consortium name="The Broad Institute Genomics Platform"/>
            <consortium name="The Broad Institute Genome Sequencing Center for Infectious Disease"/>
            <person name="Wu L."/>
            <person name="Ma J."/>
        </authorList>
    </citation>
    <scope>NUCLEOTIDE SEQUENCE [LARGE SCALE GENOMIC DNA]</scope>
    <source>
        <strain evidence="2">JCM 18424</strain>
    </source>
</reference>
<dbReference type="RefSeq" id="WP_077926858.1">
    <property type="nucleotide sequence ID" value="NZ_BAABKE010000007.1"/>
</dbReference>
<name>A0ABP9MVT0_9GAMM</name>
<evidence type="ECO:0008006" key="3">
    <source>
        <dbReference type="Google" id="ProtNLM"/>
    </source>
</evidence>
<keyword evidence="2" id="KW-1185">Reference proteome</keyword>
<accession>A0ABP9MVT0</accession>
<proteinExistence type="predicted"/>
<protein>
    <recommendedName>
        <fullName evidence="3">Phage tail protein</fullName>
    </recommendedName>
</protein>
<dbReference type="Proteomes" id="UP001500631">
    <property type="component" value="Unassembled WGS sequence"/>
</dbReference>
<gene>
    <name evidence="1" type="ORF">GCM10023338_20570</name>
</gene>
<sequence length="132" mass="14582">MPKDARYVGAVVLEIDGNEFEAMDFQYNHNTGRRPLKTMNSSGRLKGYAKGVAEYNLNFTVPVLIEGDDSGDALAMEWKKISKGKLTYWPLERPEARTTLQDMFVMEANFSTSAEGEGTIAIVAAALGEINE</sequence>